<dbReference type="EMBL" id="CAKKNE010000001">
    <property type="protein sequence ID" value="CAH0364895.1"/>
    <property type="molecule type" value="Genomic_DNA"/>
</dbReference>
<name>A0A8J2S6T0_9STRA</name>
<dbReference type="Proteomes" id="UP000789595">
    <property type="component" value="Unassembled WGS sequence"/>
</dbReference>
<sequence length="428" mass="47792">MRPADAYRARHRSPADAYRAKYRDAGSICAIADLRVEDEGVASASLAGLPDDLWRRICVFVRPDSAHELIVAAGSSASLRHALQAEVEQTERDLFGMTRGEAEQILRSERYLRDRSSTLSSTIPLIPLPFDPIGEAFVFLFNPGFRNCRVLSNSVDYSDEGATLRLARAFLAYGVDPDYARTAPMDGKTALMVLPELASQGFDDTEALARLLIKSGADVHATCDHGCTPLVYTFASLKNVAQRSRFGDVVPSTGRRIPYRPGFLESDLYEDRSAFICARLARLITRKSIGARCRSLRQALESELATPRHYLRYYLISQSEPRFGYLQRWFLSQEQKMWSPHARGYCSFCSVTGRYLSIELGPEGNALTLELHCRMKVLTRIGLDRKAVGEPEGHERTFAKQGGGYGGIALKQAMVMVQDHIREGLRKL</sequence>
<dbReference type="AlphaFoldDB" id="A0A8J2S6T0"/>
<gene>
    <name evidence="1" type="ORF">PECAL_1P12840</name>
</gene>
<dbReference type="Gene3D" id="1.25.40.20">
    <property type="entry name" value="Ankyrin repeat-containing domain"/>
    <property type="match status" value="1"/>
</dbReference>
<evidence type="ECO:0000313" key="1">
    <source>
        <dbReference type="EMBL" id="CAH0364895.1"/>
    </source>
</evidence>
<proteinExistence type="predicted"/>
<dbReference type="SUPFAM" id="SSF48403">
    <property type="entry name" value="Ankyrin repeat"/>
    <property type="match status" value="1"/>
</dbReference>
<dbReference type="InterPro" id="IPR036770">
    <property type="entry name" value="Ankyrin_rpt-contain_sf"/>
</dbReference>
<protein>
    <submittedName>
        <fullName evidence="1">Uncharacterized protein</fullName>
    </submittedName>
</protein>
<comment type="caution">
    <text evidence="1">The sequence shown here is derived from an EMBL/GenBank/DDBJ whole genome shotgun (WGS) entry which is preliminary data.</text>
</comment>
<evidence type="ECO:0000313" key="2">
    <source>
        <dbReference type="Proteomes" id="UP000789595"/>
    </source>
</evidence>
<keyword evidence="2" id="KW-1185">Reference proteome</keyword>
<reference evidence="1" key="1">
    <citation type="submission" date="2021-11" db="EMBL/GenBank/DDBJ databases">
        <authorList>
            <consortium name="Genoscope - CEA"/>
            <person name="William W."/>
        </authorList>
    </citation>
    <scope>NUCLEOTIDE SEQUENCE</scope>
</reference>
<organism evidence="1 2">
    <name type="scientific">Pelagomonas calceolata</name>
    <dbReference type="NCBI Taxonomy" id="35677"/>
    <lineage>
        <taxon>Eukaryota</taxon>
        <taxon>Sar</taxon>
        <taxon>Stramenopiles</taxon>
        <taxon>Ochrophyta</taxon>
        <taxon>Pelagophyceae</taxon>
        <taxon>Pelagomonadales</taxon>
        <taxon>Pelagomonadaceae</taxon>
        <taxon>Pelagomonas</taxon>
    </lineage>
</organism>
<accession>A0A8J2S6T0</accession>